<comment type="caution">
    <text evidence="1">The sequence shown here is derived from an EMBL/GenBank/DDBJ whole genome shotgun (WGS) entry which is preliminary data.</text>
</comment>
<dbReference type="AlphaFoldDB" id="A0A841E795"/>
<dbReference type="Proteomes" id="UP000578077">
    <property type="component" value="Unassembled WGS sequence"/>
</dbReference>
<accession>A0A841E795</accession>
<reference evidence="1 2" key="1">
    <citation type="submission" date="2020-08" db="EMBL/GenBank/DDBJ databases">
        <title>Sequencing the genomes of 1000 actinobacteria strains.</title>
        <authorList>
            <person name="Klenk H.-P."/>
        </authorList>
    </citation>
    <scope>NUCLEOTIDE SEQUENCE [LARGE SCALE GENOMIC DNA]</scope>
    <source>
        <strain evidence="1 2">DSM 44593</strain>
    </source>
</reference>
<organism evidence="1 2">
    <name type="scientific">Streptomonospora salina</name>
    <dbReference type="NCBI Taxonomy" id="104205"/>
    <lineage>
        <taxon>Bacteria</taxon>
        <taxon>Bacillati</taxon>
        <taxon>Actinomycetota</taxon>
        <taxon>Actinomycetes</taxon>
        <taxon>Streptosporangiales</taxon>
        <taxon>Nocardiopsidaceae</taxon>
        <taxon>Streptomonospora</taxon>
    </lineage>
</organism>
<dbReference type="EMBL" id="JACHLY010000001">
    <property type="protein sequence ID" value="MBB5998722.1"/>
    <property type="molecule type" value="Genomic_DNA"/>
</dbReference>
<evidence type="ECO:0000313" key="1">
    <source>
        <dbReference type="EMBL" id="MBB5998722.1"/>
    </source>
</evidence>
<proteinExistence type="predicted"/>
<protein>
    <submittedName>
        <fullName evidence="1">Uncharacterized protein</fullName>
    </submittedName>
</protein>
<name>A0A841E795_9ACTN</name>
<sequence>MELYRTRRFRANQVEAVVGSAVTRGGGRLPADPLYCLARDARDCGTGRSPGRSVLYSVSDSVTSMPPTRSAARL</sequence>
<evidence type="ECO:0000313" key="2">
    <source>
        <dbReference type="Proteomes" id="UP000578077"/>
    </source>
</evidence>
<keyword evidence="2" id="KW-1185">Reference proteome</keyword>
<gene>
    <name evidence="1" type="ORF">HNR25_002473</name>
</gene>